<keyword evidence="1" id="KW-1133">Transmembrane helix</keyword>
<accession>A0A1Y5FCW4</accession>
<comment type="caution">
    <text evidence="3">The sequence shown here is derived from an EMBL/GenBank/DDBJ whole genome shotgun (WGS) entry which is preliminary data.</text>
</comment>
<dbReference type="AlphaFoldDB" id="A0A1Y5FCW4"/>
<evidence type="ECO:0000313" key="4">
    <source>
        <dbReference type="Proteomes" id="UP000196531"/>
    </source>
</evidence>
<keyword evidence="1" id="KW-0472">Membrane</keyword>
<protein>
    <recommendedName>
        <fullName evidence="2">GYF domain-containing protein</fullName>
    </recommendedName>
</protein>
<reference evidence="4" key="1">
    <citation type="journal article" date="2017" name="Proc. Natl. Acad. Sci. U.S.A.">
        <title>Simulation of Deepwater Horizon oil plume reveals substrate specialization within a complex community of hydrocarbon-degraders.</title>
        <authorList>
            <person name="Hu P."/>
            <person name="Dubinsky E.A."/>
            <person name="Probst A.J."/>
            <person name="Wang J."/>
            <person name="Sieber C.M.K."/>
            <person name="Tom L.M."/>
            <person name="Gardinali P."/>
            <person name="Banfield J.F."/>
            <person name="Atlas R.M."/>
            <person name="Andersen G.L."/>
        </authorList>
    </citation>
    <scope>NUCLEOTIDE SEQUENCE [LARGE SCALE GENOMIC DNA]</scope>
</reference>
<evidence type="ECO:0000256" key="1">
    <source>
        <dbReference type="SAM" id="Phobius"/>
    </source>
</evidence>
<proteinExistence type="predicted"/>
<organism evidence="3 4">
    <name type="scientific">Halobacteriovorax marinus</name>
    <dbReference type="NCBI Taxonomy" id="97084"/>
    <lineage>
        <taxon>Bacteria</taxon>
        <taxon>Pseudomonadati</taxon>
        <taxon>Bdellovibrionota</taxon>
        <taxon>Bacteriovoracia</taxon>
        <taxon>Bacteriovoracales</taxon>
        <taxon>Halobacteriovoraceae</taxon>
        <taxon>Halobacteriovorax</taxon>
    </lineage>
</organism>
<dbReference type="InterPro" id="IPR025640">
    <property type="entry name" value="GYF_2"/>
</dbReference>
<sequence>MEKSWFIFQQDHHLGPFSTFEIEQMLEAGKIDRQIPLWREGIDDWYPLDQFDDFNHEAPEVVVEEVLLPDLPQLPDLPIETPDEAPLEVLEEAPEVFEMESLPEIPDLPEVPIEIEAPVLPVAPVEEFIEPIVELELEPEPEPVKVPEAVVEPEAEPVIGPEPEVEPAPVIENKVSAKVEDDFSWDDIEPREKKPGFNFKLWFGSAACLLVLMLSSYLIFKSTNLEVDLKGFSALKIEEIDEVKSRAFNGQVQAKVFISKDSKGFLLATNIPHQAKAYLTLTSVEKRLLGRGNIVVTGKSQIINGVARFNKLRIVKGEKFFPGEYYVQLLTVPVGVKERLSKFLTKKLKVDFIKPAEQYRYRGKSLIYNGTIEEFNSKLAVYFDKLLKKKKISYKDRLEKYRTFEQISSRVYKIYEEVLTAIRRGKDIESFELLYAKQAGPILQSLILDTHKLYKKYELSNPLLSKKYEEVLELGKSIGEMASDMVTMTQKNKRLRKKSRTRLLKLFSKRSKFLSADANKKAKIVELEIKNLKL</sequence>
<name>A0A1Y5FCW4_9BACT</name>
<dbReference type="EMBL" id="MAAO01000002">
    <property type="protein sequence ID" value="OUR99938.1"/>
    <property type="molecule type" value="Genomic_DNA"/>
</dbReference>
<feature type="transmembrane region" description="Helical" evidence="1">
    <location>
        <begin position="201"/>
        <end position="220"/>
    </location>
</feature>
<feature type="domain" description="GYF" evidence="2">
    <location>
        <begin position="5"/>
        <end position="54"/>
    </location>
</feature>
<keyword evidence="1" id="KW-0812">Transmembrane</keyword>
<dbReference type="Pfam" id="PF14237">
    <property type="entry name" value="GYF_2"/>
    <property type="match status" value="1"/>
</dbReference>
<gene>
    <name evidence="3" type="ORF">A9Q84_02600</name>
</gene>
<dbReference type="Proteomes" id="UP000196531">
    <property type="component" value="Unassembled WGS sequence"/>
</dbReference>
<evidence type="ECO:0000259" key="2">
    <source>
        <dbReference type="Pfam" id="PF14237"/>
    </source>
</evidence>
<evidence type="ECO:0000313" key="3">
    <source>
        <dbReference type="EMBL" id="OUR99938.1"/>
    </source>
</evidence>